<accession>A0AAW1XG39</accession>
<comment type="caution">
    <text evidence="7">The sequence shown here is derived from an EMBL/GenBank/DDBJ whole genome shotgun (WGS) entry which is preliminary data.</text>
</comment>
<dbReference type="GO" id="GO:0022857">
    <property type="term" value="F:transmembrane transporter activity"/>
    <property type="evidence" value="ECO:0007669"/>
    <property type="project" value="InterPro"/>
</dbReference>
<feature type="region of interest" description="Disordered" evidence="6">
    <location>
        <begin position="1"/>
        <end position="32"/>
    </location>
</feature>
<organism evidence="7 8">
    <name type="scientific">Rubus argutus</name>
    <name type="common">Southern blackberry</name>
    <dbReference type="NCBI Taxonomy" id="59490"/>
    <lineage>
        <taxon>Eukaryota</taxon>
        <taxon>Viridiplantae</taxon>
        <taxon>Streptophyta</taxon>
        <taxon>Embryophyta</taxon>
        <taxon>Tracheophyta</taxon>
        <taxon>Spermatophyta</taxon>
        <taxon>Magnoliopsida</taxon>
        <taxon>eudicotyledons</taxon>
        <taxon>Gunneridae</taxon>
        <taxon>Pentapetalae</taxon>
        <taxon>rosids</taxon>
        <taxon>fabids</taxon>
        <taxon>Rosales</taxon>
        <taxon>Rosaceae</taxon>
        <taxon>Rosoideae</taxon>
        <taxon>Rosoideae incertae sedis</taxon>
        <taxon>Rubus</taxon>
    </lineage>
</organism>
<evidence type="ECO:0000313" key="8">
    <source>
        <dbReference type="Proteomes" id="UP001457282"/>
    </source>
</evidence>
<evidence type="ECO:0000256" key="5">
    <source>
        <dbReference type="ARBA" id="ARBA00023136"/>
    </source>
</evidence>
<evidence type="ECO:0000256" key="3">
    <source>
        <dbReference type="ARBA" id="ARBA00022692"/>
    </source>
</evidence>
<dbReference type="EMBL" id="JBEDUW010000004">
    <property type="protein sequence ID" value="KAK9935622.1"/>
    <property type="molecule type" value="Genomic_DNA"/>
</dbReference>
<dbReference type="InterPro" id="IPR000109">
    <property type="entry name" value="POT_fam"/>
</dbReference>
<evidence type="ECO:0000256" key="2">
    <source>
        <dbReference type="ARBA" id="ARBA00005982"/>
    </source>
</evidence>
<proteinExistence type="inferred from homology"/>
<dbReference type="Gene3D" id="1.20.1250.20">
    <property type="entry name" value="MFS general substrate transporter like domains"/>
    <property type="match status" value="1"/>
</dbReference>
<gene>
    <name evidence="7" type="ORF">M0R45_022717</name>
</gene>
<dbReference type="PANTHER" id="PTHR11654">
    <property type="entry name" value="OLIGOPEPTIDE TRANSPORTER-RELATED"/>
    <property type="match status" value="1"/>
</dbReference>
<comment type="similarity">
    <text evidence="2">Belongs to the major facilitator superfamily. Proton-dependent oligopeptide transporter (POT/PTR) (TC 2.A.17) family.</text>
</comment>
<dbReference type="Pfam" id="PF00854">
    <property type="entry name" value="PTR2"/>
    <property type="match status" value="1"/>
</dbReference>
<evidence type="ECO:0000256" key="6">
    <source>
        <dbReference type="SAM" id="MobiDB-lite"/>
    </source>
</evidence>
<dbReference type="AlphaFoldDB" id="A0AAW1XG39"/>
<dbReference type="InterPro" id="IPR036259">
    <property type="entry name" value="MFS_trans_sf"/>
</dbReference>
<keyword evidence="3" id="KW-0812">Transmembrane</keyword>
<evidence type="ECO:0000256" key="4">
    <source>
        <dbReference type="ARBA" id="ARBA00022989"/>
    </source>
</evidence>
<evidence type="ECO:0000256" key="1">
    <source>
        <dbReference type="ARBA" id="ARBA00004141"/>
    </source>
</evidence>
<protein>
    <submittedName>
        <fullName evidence="7">Uncharacterized protein</fullName>
    </submittedName>
</protein>
<keyword evidence="5" id="KW-0472">Membrane</keyword>
<reference evidence="7 8" key="1">
    <citation type="journal article" date="2023" name="G3 (Bethesda)">
        <title>A chromosome-length genome assembly and annotation of blackberry (Rubus argutus, cv. 'Hillquist').</title>
        <authorList>
            <person name="Bruna T."/>
            <person name="Aryal R."/>
            <person name="Dudchenko O."/>
            <person name="Sargent D.J."/>
            <person name="Mead D."/>
            <person name="Buti M."/>
            <person name="Cavallini A."/>
            <person name="Hytonen T."/>
            <person name="Andres J."/>
            <person name="Pham M."/>
            <person name="Weisz D."/>
            <person name="Mascagni F."/>
            <person name="Usai G."/>
            <person name="Natali L."/>
            <person name="Bassil N."/>
            <person name="Fernandez G.E."/>
            <person name="Lomsadze A."/>
            <person name="Armour M."/>
            <person name="Olukolu B."/>
            <person name="Poorten T."/>
            <person name="Britton C."/>
            <person name="Davik J."/>
            <person name="Ashrafi H."/>
            <person name="Aiden E.L."/>
            <person name="Borodovsky M."/>
            <person name="Worthington M."/>
        </authorList>
    </citation>
    <scope>NUCLEOTIDE SEQUENCE [LARGE SCALE GENOMIC DNA]</scope>
    <source>
        <strain evidence="7">PI 553951</strain>
    </source>
</reference>
<feature type="compositionally biased region" description="Basic and acidic residues" evidence="6">
    <location>
        <begin position="19"/>
        <end position="29"/>
    </location>
</feature>
<sequence>MCSHFTRCSSPSHKTSSKPSKEPRDETYGRGRLQLQSEHLDTEIQRKPGGWKAIPFILGSETIERLAASGFLENFMVYLTREQHLDQVSASNTIFIWSGVSSFAPLLGAFISDTIVFGSFALLLRMATLTPTAWVPQLHPPPCNIKELALGWCIPPNKAQLGFLILGLGFLSIAPGGIKLCNIPFGVDQFHPNADAGKKGIKSFFSWYYATSTIISDSQSCPPLLWFIFKIR</sequence>
<dbReference type="Proteomes" id="UP001457282">
    <property type="component" value="Unassembled WGS sequence"/>
</dbReference>
<keyword evidence="4" id="KW-1133">Transmembrane helix</keyword>
<comment type="subcellular location">
    <subcellularLocation>
        <location evidence="1">Membrane</location>
        <topology evidence="1">Multi-pass membrane protein</topology>
    </subcellularLocation>
</comment>
<name>A0AAW1XG39_RUBAR</name>
<evidence type="ECO:0000313" key="7">
    <source>
        <dbReference type="EMBL" id="KAK9935622.1"/>
    </source>
</evidence>
<dbReference type="GO" id="GO:0016020">
    <property type="term" value="C:membrane"/>
    <property type="evidence" value="ECO:0007669"/>
    <property type="project" value="UniProtKB-SubCell"/>
</dbReference>
<feature type="compositionally biased region" description="Low complexity" evidence="6">
    <location>
        <begin position="9"/>
        <end position="18"/>
    </location>
</feature>
<keyword evidence="8" id="KW-1185">Reference proteome</keyword>